<protein>
    <submittedName>
        <fullName evidence="1">Uncharacterized protein</fullName>
    </submittedName>
</protein>
<gene>
    <name evidence="1" type="ORF">GCM10023198_45270</name>
</gene>
<dbReference type="Proteomes" id="UP001500843">
    <property type="component" value="Unassembled WGS sequence"/>
</dbReference>
<dbReference type="EMBL" id="BAABHM010000025">
    <property type="protein sequence ID" value="GAA4716739.1"/>
    <property type="molecule type" value="Genomic_DNA"/>
</dbReference>
<evidence type="ECO:0000313" key="1">
    <source>
        <dbReference type="EMBL" id="GAA4716739.1"/>
    </source>
</evidence>
<name>A0ABP8XZD9_9MICO</name>
<evidence type="ECO:0000313" key="2">
    <source>
        <dbReference type="Proteomes" id="UP001500843"/>
    </source>
</evidence>
<keyword evidence="2" id="KW-1185">Reference proteome</keyword>
<comment type="caution">
    <text evidence="1">The sequence shown here is derived from an EMBL/GenBank/DDBJ whole genome shotgun (WGS) entry which is preliminary data.</text>
</comment>
<sequence>MRGAVLDGQPRPFAQTEHRHVGDLKKLGQALLAGLTVVRAGGVRVDKCALSRNGTRPSASNGAGCVVGMSFVVRMLGPAIAVPARAPM</sequence>
<accession>A0ABP8XZD9</accession>
<reference evidence="2" key="1">
    <citation type="journal article" date="2019" name="Int. J. Syst. Evol. Microbiol.">
        <title>The Global Catalogue of Microorganisms (GCM) 10K type strain sequencing project: providing services to taxonomists for standard genome sequencing and annotation.</title>
        <authorList>
            <consortium name="The Broad Institute Genomics Platform"/>
            <consortium name="The Broad Institute Genome Sequencing Center for Infectious Disease"/>
            <person name="Wu L."/>
            <person name="Ma J."/>
        </authorList>
    </citation>
    <scope>NUCLEOTIDE SEQUENCE [LARGE SCALE GENOMIC DNA]</scope>
    <source>
        <strain evidence="2">JCM 17975</strain>
    </source>
</reference>
<organism evidence="1 2">
    <name type="scientific">Promicromonospora umidemergens</name>
    <dbReference type="NCBI Taxonomy" id="629679"/>
    <lineage>
        <taxon>Bacteria</taxon>
        <taxon>Bacillati</taxon>
        <taxon>Actinomycetota</taxon>
        <taxon>Actinomycetes</taxon>
        <taxon>Micrococcales</taxon>
        <taxon>Promicromonosporaceae</taxon>
        <taxon>Promicromonospora</taxon>
    </lineage>
</organism>
<proteinExistence type="predicted"/>